<sequence>MYSPTQVADTNVALAAAAATATPVTLMAFFHNIPPDVLIGAFAGAVMFLLSSAPMSRIKLFGYFLISIVAGILSAEAVAKILTATLSLVMLQVDVSNSVGALFGAASAINIILVVKNRAVERVSGTPGDTQ</sequence>
<feature type="transmembrane region" description="Helical" evidence="1">
    <location>
        <begin position="12"/>
        <end position="31"/>
    </location>
</feature>
<dbReference type="RefSeq" id="WP_069729505.1">
    <property type="nucleotide sequence ID" value="NZ_JABWPE010000025.1"/>
</dbReference>
<proteinExistence type="predicted"/>
<gene>
    <name evidence="2" type="ORF">HU668_18245</name>
</gene>
<protein>
    <recommendedName>
        <fullName evidence="4">Holin</fullName>
    </recommendedName>
</protein>
<organism evidence="2 3">
    <name type="scientific">Pantoea brenneri</name>
    <dbReference type="NCBI Taxonomy" id="472694"/>
    <lineage>
        <taxon>Bacteria</taxon>
        <taxon>Pseudomonadati</taxon>
        <taxon>Pseudomonadota</taxon>
        <taxon>Gammaproteobacteria</taxon>
        <taxon>Enterobacterales</taxon>
        <taxon>Erwiniaceae</taxon>
        <taxon>Pantoea</taxon>
    </lineage>
</organism>
<dbReference type="InterPro" id="IPR032637">
    <property type="entry name" value="Phage_holin-like"/>
</dbReference>
<dbReference type="EMBL" id="JABWPM010000025">
    <property type="protein sequence ID" value="NUY98400.1"/>
    <property type="molecule type" value="Genomic_DNA"/>
</dbReference>
<reference evidence="2 3" key="1">
    <citation type="submission" date="2020-05" db="EMBL/GenBank/DDBJ databases">
        <title>Whole Genome Sequences of Enterobacteriales Associated with the International Space Station.</title>
        <authorList>
            <person name="Bharadwaj A."/>
            <person name="Daudu R."/>
            <person name="Singh N."/>
            <person name="Wood J."/>
            <person name="Debieu M."/>
            <person name="Mason C."/>
            <person name="Wang C."/>
            <person name="Venkateswaran K."/>
        </authorList>
    </citation>
    <scope>NUCLEOTIDE SEQUENCE [LARGE SCALE GENOMIC DNA]</scope>
    <source>
        <strain evidence="2 3">IF5SW-B1</strain>
    </source>
</reference>
<dbReference type="Pfam" id="PF16931">
    <property type="entry name" value="Phage_holin_8"/>
    <property type="match status" value="1"/>
</dbReference>
<name>A0A7Y6TTL4_9GAMM</name>
<evidence type="ECO:0000256" key="1">
    <source>
        <dbReference type="SAM" id="Phobius"/>
    </source>
</evidence>
<feature type="transmembrane region" description="Helical" evidence="1">
    <location>
        <begin position="95"/>
        <end position="115"/>
    </location>
</feature>
<dbReference type="GeneID" id="57347075"/>
<feature type="transmembrane region" description="Helical" evidence="1">
    <location>
        <begin position="37"/>
        <end position="53"/>
    </location>
</feature>
<dbReference type="Proteomes" id="UP000566985">
    <property type="component" value="Unassembled WGS sequence"/>
</dbReference>
<dbReference type="AlphaFoldDB" id="A0A7Y6TTL4"/>
<keyword evidence="1" id="KW-0812">Transmembrane</keyword>
<keyword evidence="1" id="KW-1133">Transmembrane helix</keyword>
<feature type="transmembrane region" description="Helical" evidence="1">
    <location>
        <begin position="60"/>
        <end position="83"/>
    </location>
</feature>
<evidence type="ECO:0000313" key="2">
    <source>
        <dbReference type="EMBL" id="NUY98400.1"/>
    </source>
</evidence>
<evidence type="ECO:0008006" key="4">
    <source>
        <dbReference type="Google" id="ProtNLM"/>
    </source>
</evidence>
<accession>A0A7Y6TTL4</accession>
<keyword evidence="1" id="KW-0472">Membrane</keyword>
<comment type="caution">
    <text evidence="2">The sequence shown here is derived from an EMBL/GenBank/DDBJ whole genome shotgun (WGS) entry which is preliminary data.</text>
</comment>
<evidence type="ECO:0000313" key="3">
    <source>
        <dbReference type="Proteomes" id="UP000566985"/>
    </source>
</evidence>